<dbReference type="Proteomes" id="UP000516437">
    <property type="component" value="Chromosome 8"/>
</dbReference>
<keyword evidence="2" id="KW-0732">Signal</keyword>
<keyword evidence="4" id="KW-1185">Reference proteome</keyword>
<gene>
    <name evidence="3" type="ORF">CJ030_MR8G029116</name>
</gene>
<evidence type="ECO:0000313" key="4">
    <source>
        <dbReference type="Proteomes" id="UP000516437"/>
    </source>
</evidence>
<feature type="signal peptide" evidence="2">
    <location>
        <begin position="1"/>
        <end position="22"/>
    </location>
</feature>
<feature type="compositionally biased region" description="Basic and acidic residues" evidence="1">
    <location>
        <begin position="26"/>
        <end position="36"/>
    </location>
</feature>
<dbReference type="EMBL" id="RXIC02000026">
    <property type="protein sequence ID" value="KAB1202037.1"/>
    <property type="molecule type" value="Genomic_DNA"/>
</dbReference>
<accession>A0A6A1UQG8</accession>
<evidence type="ECO:0000256" key="1">
    <source>
        <dbReference type="SAM" id="MobiDB-lite"/>
    </source>
</evidence>
<sequence length="98" mass="9665">MERVTKVLLILTVLLLVLSSSAEGGRQLKSEEKVEHPQSFFGNGGSGGIGGFLPTPGMAGGIGGIGSGPSSICSFFPTGCVPVQPVNPGGSIGVGSPP</sequence>
<feature type="region of interest" description="Disordered" evidence="1">
    <location>
        <begin position="24"/>
        <end position="46"/>
    </location>
</feature>
<feature type="chain" id="PRO_5025673754" evidence="2">
    <location>
        <begin position="23"/>
        <end position="98"/>
    </location>
</feature>
<proteinExistence type="predicted"/>
<evidence type="ECO:0000256" key="2">
    <source>
        <dbReference type="SAM" id="SignalP"/>
    </source>
</evidence>
<comment type="caution">
    <text evidence="3">The sequence shown here is derived from an EMBL/GenBank/DDBJ whole genome shotgun (WGS) entry which is preliminary data.</text>
</comment>
<dbReference type="AlphaFoldDB" id="A0A6A1UQG8"/>
<evidence type="ECO:0000313" key="3">
    <source>
        <dbReference type="EMBL" id="KAB1202037.1"/>
    </source>
</evidence>
<protein>
    <submittedName>
        <fullName evidence="3">Uncharacterized protein</fullName>
    </submittedName>
</protein>
<reference evidence="3 4" key="1">
    <citation type="journal article" date="2019" name="Plant Biotechnol. J.">
        <title>The red bayberry genome and genetic basis of sex determination.</title>
        <authorList>
            <person name="Jia H.M."/>
            <person name="Jia H.J."/>
            <person name="Cai Q.L."/>
            <person name="Wang Y."/>
            <person name="Zhao H.B."/>
            <person name="Yang W.F."/>
            <person name="Wang G.Y."/>
            <person name="Li Y.H."/>
            <person name="Zhan D.L."/>
            <person name="Shen Y.T."/>
            <person name="Niu Q.F."/>
            <person name="Chang L."/>
            <person name="Qiu J."/>
            <person name="Zhao L."/>
            <person name="Xie H.B."/>
            <person name="Fu W.Y."/>
            <person name="Jin J."/>
            <person name="Li X.W."/>
            <person name="Jiao Y."/>
            <person name="Zhou C.C."/>
            <person name="Tu T."/>
            <person name="Chai C.Y."/>
            <person name="Gao J.L."/>
            <person name="Fan L.J."/>
            <person name="van de Weg E."/>
            <person name="Wang J.Y."/>
            <person name="Gao Z.S."/>
        </authorList>
    </citation>
    <scope>NUCLEOTIDE SEQUENCE [LARGE SCALE GENOMIC DNA]</scope>
    <source>
        <tissue evidence="3">Leaves</tissue>
    </source>
</reference>
<name>A0A6A1UQG8_9ROSI</name>
<organism evidence="3 4">
    <name type="scientific">Morella rubra</name>
    <name type="common">Chinese bayberry</name>
    <dbReference type="NCBI Taxonomy" id="262757"/>
    <lineage>
        <taxon>Eukaryota</taxon>
        <taxon>Viridiplantae</taxon>
        <taxon>Streptophyta</taxon>
        <taxon>Embryophyta</taxon>
        <taxon>Tracheophyta</taxon>
        <taxon>Spermatophyta</taxon>
        <taxon>Magnoliopsida</taxon>
        <taxon>eudicotyledons</taxon>
        <taxon>Gunneridae</taxon>
        <taxon>Pentapetalae</taxon>
        <taxon>rosids</taxon>
        <taxon>fabids</taxon>
        <taxon>Fagales</taxon>
        <taxon>Myricaceae</taxon>
        <taxon>Morella</taxon>
    </lineage>
</organism>